<gene>
    <name evidence="2" type="ORF">EKJ_22900</name>
</gene>
<reference evidence="2 3" key="1">
    <citation type="submission" date="2019-01" db="EMBL/GenBank/DDBJ databases">
        <title>Complete genome sequence of Erythrobacter flavus KJ5.</title>
        <authorList>
            <person name="Kanesaki Y."/>
            <person name="Brotosudarmo T."/>
            <person name="Moriuchi R."/>
            <person name="Awai K."/>
        </authorList>
    </citation>
    <scope>NUCLEOTIDE SEQUENCE [LARGE SCALE GENOMIC DNA]</scope>
    <source>
        <strain evidence="2 3">KJ5</strain>
    </source>
</reference>
<proteinExistence type="predicted"/>
<evidence type="ECO:0000313" key="3">
    <source>
        <dbReference type="Proteomes" id="UP000290057"/>
    </source>
</evidence>
<dbReference type="EMBL" id="AP019389">
    <property type="protein sequence ID" value="BBI21443.1"/>
    <property type="molecule type" value="Genomic_DNA"/>
</dbReference>
<dbReference type="RefSeq" id="WP_130586952.1">
    <property type="nucleotide sequence ID" value="NZ_AP019389.1"/>
</dbReference>
<keyword evidence="3" id="KW-1185">Reference proteome</keyword>
<feature type="domain" description="SnoaL-like" evidence="1">
    <location>
        <begin position="21"/>
        <end position="94"/>
    </location>
</feature>
<dbReference type="AlphaFoldDB" id="A0A3T1CKI4"/>
<accession>A0A3T1CKI4</accession>
<sequence length="142" mass="15477">MLGGLINRRLTRRARSRAVLALVGALNALDYRSVSELLSPDAVMVDVLGRRIAGRDRILASDRAFREQADSPQMTVGTLDHSQGDVLVRGHMDSPMPEIDGKVLWRVGFDGARISRIEIIRPGDLMSAPLFAAQAEARAAIC</sequence>
<dbReference type="Pfam" id="PF12680">
    <property type="entry name" value="SnoaL_2"/>
    <property type="match status" value="1"/>
</dbReference>
<evidence type="ECO:0000259" key="1">
    <source>
        <dbReference type="Pfam" id="PF12680"/>
    </source>
</evidence>
<evidence type="ECO:0000313" key="2">
    <source>
        <dbReference type="EMBL" id="BBI21443.1"/>
    </source>
</evidence>
<dbReference type="SUPFAM" id="SSF54427">
    <property type="entry name" value="NTF2-like"/>
    <property type="match status" value="1"/>
</dbReference>
<protein>
    <recommendedName>
        <fullName evidence="1">SnoaL-like domain-containing protein</fullName>
    </recommendedName>
</protein>
<name>A0A3T1CKI4_9SPHN</name>
<dbReference type="Proteomes" id="UP000290057">
    <property type="component" value="Chromosome"/>
</dbReference>
<dbReference type="Gene3D" id="3.10.450.50">
    <property type="match status" value="1"/>
</dbReference>
<dbReference type="InterPro" id="IPR037401">
    <property type="entry name" value="SnoaL-like"/>
</dbReference>
<dbReference type="InterPro" id="IPR032710">
    <property type="entry name" value="NTF2-like_dom_sf"/>
</dbReference>
<organism evidence="2 3">
    <name type="scientific">Qipengyuania flava</name>
    <dbReference type="NCBI Taxonomy" id="192812"/>
    <lineage>
        <taxon>Bacteria</taxon>
        <taxon>Pseudomonadati</taxon>
        <taxon>Pseudomonadota</taxon>
        <taxon>Alphaproteobacteria</taxon>
        <taxon>Sphingomonadales</taxon>
        <taxon>Erythrobacteraceae</taxon>
        <taxon>Qipengyuania</taxon>
    </lineage>
</organism>